<feature type="region of interest" description="Disordered" evidence="1">
    <location>
        <begin position="295"/>
        <end position="366"/>
    </location>
</feature>
<dbReference type="SMART" id="SM00355">
    <property type="entry name" value="ZnF_C2H2"/>
    <property type="match status" value="6"/>
</dbReference>
<feature type="domain" description="C2H2-type" evidence="2">
    <location>
        <begin position="398"/>
        <end position="419"/>
    </location>
</feature>
<comment type="caution">
    <text evidence="3">The sequence shown here is derived from an EMBL/GenBank/DDBJ whole genome shotgun (WGS) entry which is preliminary data.</text>
</comment>
<dbReference type="Proteomes" id="UP000218231">
    <property type="component" value="Unassembled WGS sequence"/>
</dbReference>
<sequence length="746" mass="85474">MQQSITVNGENAPDQIMEYKEKSIITFIMINTVYSYLRNPPYSYNYKTYNDYYNNYKQPYQNSYYSKQYANGHYAQQRSQQQYYRPYYQQQQTPTYPQRYSYSQPYYYQQQQTQQYQYPYYNYYSTATYAPATEATTAPSSSSNDGPMKTYYENMGWKTDDSGNVFLGDDNSKLLLVSEHIATQHLDYIQWKCALCGLKKYKQEQVEEHQRTVHKRKTGVIIYTFDDTKKFGLQTLMKAAACRNRNDEITHVVENGQDAEMSPIVRAFSSPIIEQIPPIESGPSTSGQMNAKIKTEAPEPEDNNSSANFEQQGSSNGNYEGDLFRPVEATVKMESEGVEPSSSKQTTSGHVPKRDVVSTPTTQVARTHVQPKYSQLGKQQNLKVFQPAAAPELKDDRVKCMKCSYHVGIRHMKLHVMNHLFMEENICCFSCGFPGCIYKAYSKNIVTAHINKFHGNRGDYPALFKECFDNAEKIVLREEKLTGKNLNATRSEDGRIYCKKCDQPISSANLKVHAFSHLCENEPDIECFKCPFPGCDYKHFVKQPVSAHIQRYHSENYQVQGTTSPELDRKIEKILKECFDIVINSEGEASSSNSAAEPPIKKIKTEEPQPENGDEEENPEATGDSEKKTIECRVCYKSISNSGPEDCSIIRHLGVHMHKIYNMPRYSCQICSYQSADRSNIRTHCTNTHLTPEGFTDNIHKWSESLIEDVANFIFGDSKLVISKMPKKKLLIPIRPATLNPESTIF</sequence>
<dbReference type="EMBL" id="LIAE01006984">
    <property type="protein sequence ID" value="PAV83181.1"/>
    <property type="molecule type" value="Genomic_DNA"/>
</dbReference>
<keyword evidence="4" id="KW-1185">Reference proteome</keyword>
<name>A0A2A2LA70_9BILA</name>
<accession>A0A2A2LA70</accession>
<dbReference type="Gene3D" id="3.30.160.60">
    <property type="entry name" value="Classic Zinc Finger"/>
    <property type="match status" value="1"/>
</dbReference>
<organism evidence="3 4">
    <name type="scientific">Diploscapter pachys</name>
    <dbReference type="NCBI Taxonomy" id="2018661"/>
    <lineage>
        <taxon>Eukaryota</taxon>
        <taxon>Metazoa</taxon>
        <taxon>Ecdysozoa</taxon>
        <taxon>Nematoda</taxon>
        <taxon>Chromadorea</taxon>
        <taxon>Rhabditida</taxon>
        <taxon>Rhabditina</taxon>
        <taxon>Rhabditomorpha</taxon>
        <taxon>Rhabditoidea</taxon>
        <taxon>Rhabditidae</taxon>
        <taxon>Diploscapter</taxon>
    </lineage>
</organism>
<dbReference type="AlphaFoldDB" id="A0A2A2LA70"/>
<evidence type="ECO:0000259" key="2">
    <source>
        <dbReference type="SMART" id="SM00355"/>
    </source>
</evidence>
<feature type="domain" description="C2H2-type" evidence="2">
    <location>
        <begin position="666"/>
        <end position="689"/>
    </location>
</feature>
<evidence type="ECO:0000313" key="4">
    <source>
        <dbReference type="Proteomes" id="UP000218231"/>
    </source>
</evidence>
<proteinExistence type="predicted"/>
<feature type="compositionally biased region" description="Acidic residues" evidence="1">
    <location>
        <begin position="608"/>
        <end position="619"/>
    </location>
</feature>
<feature type="compositionally biased region" description="Polar residues" evidence="1">
    <location>
        <begin position="340"/>
        <end position="349"/>
    </location>
</feature>
<dbReference type="OrthoDB" id="5876494at2759"/>
<reference evidence="3 4" key="1">
    <citation type="journal article" date="2017" name="Curr. Biol.">
        <title>Genome architecture and evolution of a unichromosomal asexual nematode.</title>
        <authorList>
            <person name="Fradin H."/>
            <person name="Zegar C."/>
            <person name="Gutwein M."/>
            <person name="Lucas J."/>
            <person name="Kovtun M."/>
            <person name="Corcoran D."/>
            <person name="Baugh L.R."/>
            <person name="Kiontke K."/>
            <person name="Gunsalus K."/>
            <person name="Fitch D.H."/>
            <person name="Piano F."/>
        </authorList>
    </citation>
    <scope>NUCLEOTIDE SEQUENCE [LARGE SCALE GENOMIC DNA]</scope>
    <source>
        <strain evidence="3">PF1309</strain>
    </source>
</reference>
<dbReference type="InterPro" id="IPR013087">
    <property type="entry name" value="Znf_C2H2_type"/>
</dbReference>
<evidence type="ECO:0000256" key="1">
    <source>
        <dbReference type="SAM" id="MobiDB-lite"/>
    </source>
</evidence>
<evidence type="ECO:0000313" key="3">
    <source>
        <dbReference type="EMBL" id="PAV83181.1"/>
    </source>
</evidence>
<feature type="domain" description="C2H2-type" evidence="2">
    <location>
        <begin position="429"/>
        <end position="454"/>
    </location>
</feature>
<feature type="domain" description="C2H2-type" evidence="2">
    <location>
        <begin position="528"/>
        <end position="553"/>
    </location>
</feature>
<feature type="compositionally biased region" description="Polar residues" evidence="1">
    <location>
        <begin position="303"/>
        <end position="318"/>
    </location>
</feature>
<feature type="region of interest" description="Disordered" evidence="1">
    <location>
        <begin position="589"/>
        <end position="625"/>
    </location>
</feature>
<dbReference type="STRING" id="2018661.A0A2A2LA70"/>
<gene>
    <name evidence="3" type="ORF">WR25_16570</name>
</gene>
<protein>
    <recommendedName>
        <fullName evidence="2">C2H2-type domain-containing protein</fullName>
    </recommendedName>
</protein>
<feature type="domain" description="C2H2-type" evidence="2">
    <location>
        <begin position="496"/>
        <end position="517"/>
    </location>
</feature>
<feature type="domain" description="C2H2-type" evidence="2">
    <location>
        <begin position="191"/>
        <end position="214"/>
    </location>
</feature>